<keyword evidence="5" id="KW-0552">Olfaction</keyword>
<keyword evidence="4 10" id="KW-0812">Transmembrane</keyword>
<gene>
    <name evidence="11" type="ORF">PV328_009877</name>
</gene>
<dbReference type="GO" id="GO:0005549">
    <property type="term" value="F:odorant binding"/>
    <property type="evidence" value="ECO:0007669"/>
    <property type="project" value="InterPro"/>
</dbReference>
<evidence type="ECO:0000256" key="9">
    <source>
        <dbReference type="ARBA" id="ARBA00023224"/>
    </source>
</evidence>
<dbReference type="GO" id="GO:0004984">
    <property type="term" value="F:olfactory receptor activity"/>
    <property type="evidence" value="ECO:0007669"/>
    <property type="project" value="InterPro"/>
</dbReference>
<keyword evidence="8" id="KW-0675">Receptor</keyword>
<dbReference type="GO" id="GO:0007165">
    <property type="term" value="P:signal transduction"/>
    <property type="evidence" value="ECO:0007669"/>
    <property type="project" value="UniProtKB-KW"/>
</dbReference>
<evidence type="ECO:0008006" key="13">
    <source>
        <dbReference type="Google" id="ProtNLM"/>
    </source>
</evidence>
<evidence type="ECO:0000256" key="4">
    <source>
        <dbReference type="ARBA" id="ARBA00022692"/>
    </source>
</evidence>
<dbReference type="InterPro" id="IPR004117">
    <property type="entry name" value="7tm6_olfct_rcpt"/>
</dbReference>
<dbReference type="PANTHER" id="PTHR21137">
    <property type="entry name" value="ODORANT RECEPTOR"/>
    <property type="match status" value="1"/>
</dbReference>
<comment type="caution">
    <text evidence="11">The sequence shown here is derived from an EMBL/GenBank/DDBJ whole genome shotgun (WGS) entry which is preliminary data.</text>
</comment>
<keyword evidence="2" id="KW-1003">Cell membrane</keyword>
<dbReference type="AlphaFoldDB" id="A0AA39EX17"/>
<proteinExistence type="predicted"/>
<keyword evidence="9" id="KW-0807">Transducer</keyword>
<sequence length="311" mass="35714">MAASKPCSICLLILTLYVPGMRWWARRRKLYDILRQLSIQWENARARNFLTMENLKAAESAKSMRNIYIIAVFIVFSSYAIRPYILYLNYSLHRETNDSSFDFIRSSVYPAVYPFVVESPQKFCALVTYQTLAGVFVLAGRLENIIADDNSKYDEDIRQELQSIAKQHHELFVHCRSSEVLYTPVLFLTVLSNGTILCACLYLMEDQLATLDWSEISRSVSHLITLGIQTVIYCGYADSLTQSSERVCLAAYSSQWPEWSKRNKMILVLIMMRSAKEYKYTAYGMISLNLKQVTTIANGAVSYFMLLRGFG</sequence>
<dbReference type="EMBL" id="JAQQBS010001424">
    <property type="protein sequence ID" value="KAK0158942.1"/>
    <property type="molecule type" value="Genomic_DNA"/>
</dbReference>
<evidence type="ECO:0000256" key="6">
    <source>
        <dbReference type="ARBA" id="ARBA00022989"/>
    </source>
</evidence>
<feature type="transmembrane region" description="Helical" evidence="10">
    <location>
        <begin position="181"/>
        <end position="204"/>
    </location>
</feature>
<evidence type="ECO:0000256" key="7">
    <source>
        <dbReference type="ARBA" id="ARBA00023136"/>
    </source>
</evidence>
<dbReference type="Proteomes" id="UP001168990">
    <property type="component" value="Unassembled WGS sequence"/>
</dbReference>
<dbReference type="Pfam" id="PF02949">
    <property type="entry name" value="7tm_6"/>
    <property type="match status" value="1"/>
</dbReference>
<keyword evidence="6 10" id="KW-1133">Transmembrane helix</keyword>
<evidence type="ECO:0000256" key="3">
    <source>
        <dbReference type="ARBA" id="ARBA00022606"/>
    </source>
</evidence>
<evidence type="ECO:0000256" key="8">
    <source>
        <dbReference type="ARBA" id="ARBA00023170"/>
    </source>
</evidence>
<name>A0AA39EX17_9HYME</name>
<evidence type="ECO:0000256" key="5">
    <source>
        <dbReference type="ARBA" id="ARBA00022725"/>
    </source>
</evidence>
<dbReference type="PANTHER" id="PTHR21137:SF35">
    <property type="entry name" value="ODORANT RECEPTOR 19A-RELATED"/>
    <property type="match status" value="1"/>
</dbReference>
<feature type="transmembrane region" description="Helical" evidence="10">
    <location>
        <begin position="66"/>
        <end position="85"/>
    </location>
</feature>
<evidence type="ECO:0000256" key="1">
    <source>
        <dbReference type="ARBA" id="ARBA00004651"/>
    </source>
</evidence>
<evidence type="ECO:0000256" key="2">
    <source>
        <dbReference type="ARBA" id="ARBA00022475"/>
    </source>
</evidence>
<dbReference type="GO" id="GO:0005886">
    <property type="term" value="C:plasma membrane"/>
    <property type="evidence" value="ECO:0007669"/>
    <property type="project" value="UniProtKB-SubCell"/>
</dbReference>
<keyword evidence="7 10" id="KW-0472">Membrane</keyword>
<keyword evidence="12" id="KW-1185">Reference proteome</keyword>
<evidence type="ECO:0000256" key="10">
    <source>
        <dbReference type="SAM" id="Phobius"/>
    </source>
</evidence>
<evidence type="ECO:0000313" key="11">
    <source>
        <dbReference type="EMBL" id="KAK0158942.1"/>
    </source>
</evidence>
<reference evidence="11" key="2">
    <citation type="submission" date="2023-03" db="EMBL/GenBank/DDBJ databases">
        <authorList>
            <person name="Inwood S.N."/>
            <person name="Skelly J.G."/>
            <person name="Guhlin J."/>
            <person name="Harrop T.W.R."/>
            <person name="Goldson S.G."/>
            <person name="Dearden P.K."/>
        </authorList>
    </citation>
    <scope>NUCLEOTIDE SEQUENCE</scope>
    <source>
        <strain evidence="11">Irish</strain>
        <tissue evidence="11">Whole body</tissue>
    </source>
</reference>
<keyword evidence="3" id="KW-0716">Sensory transduction</keyword>
<reference evidence="11" key="1">
    <citation type="journal article" date="2023" name="bioRxiv">
        <title>Scaffold-level genome assemblies of two parasitoid biocontrol wasps reveal the parthenogenesis mechanism and an associated novel virus.</title>
        <authorList>
            <person name="Inwood S."/>
            <person name="Skelly J."/>
            <person name="Guhlin J."/>
            <person name="Harrop T."/>
            <person name="Goldson S."/>
            <person name="Dearden P."/>
        </authorList>
    </citation>
    <scope>NUCLEOTIDE SEQUENCE</scope>
    <source>
        <strain evidence="11">Irish</strain>
        <tissue evidence="11">Whole body</tissue>
    </source>
</reference>
<evidence type="ECO:0000313" key="12">
    <source>
        <dbReference type="Proteomes" id="UP001168990"/>
    </source>
</evidence>
<accession>A0AA39EX17</accession>
<protein>
    <recommendedName>
        <fullName evidence="13">Odorant receptor</fullName>
    </recommendedName>
</protein>
<organism evidence="11 12">
    <name type="scientific">Microctonus aethiopoides</name>
    <dbReference type="NCBI Taxonomy" id="144406"/>
    <lineage>
        <taxon>Eukaryota</taxon>
        <taxon>Metazoa</taxon>
        <taxon>Ecdysozoa</taxon>
        <taxon>Arthropoda</taxon>
        <taxon>Hexapoda</taxon>
        <taxon>Insecta</taxon>
        <taxon>Pterygota</taxon>
        <taxon>Neoptera</taxon>
        <taxon>Endopterygota</taxon>
        <taxon>Hymenoptera</taxon>
        <taxon>Apocrita</taxon>
        <taxon>Ichneumonoidea</taxon>
        <taxon>Braconidae</taxon>
        <taxon>Euphorinae</taxon>
        <taxon>Microctonus</taxon>
    </lineage>
</organism>
<comment type="subcellular location">
    <subcellularLocation>
        <location evidence="1">Cell membrane</location>
        <topology evidence="1">Multi-pass membrane protein</topology>
    </subcellularLocation>
</comment>